<dbReference type="PANTHER" id="PTHR42743">
    <property type="entry name" value="AMINO-ACID AMINOTRANSFERASE"/>
    <property type="match status" value="1"/>
</dbReference>
<dbReference type="InterPro" id="IPR043131">
    <property type="entry name" value="BCAT-like_N"/>
</dbReference>
<dbReference type="NCBIfam" id="NF006185">
    <property type="entry name" value="PRK08320.1"/>
    <property type="match status" value="1"/>
</dbReference>
<comment type="catalytic activity">
    <reaction evidence="14">
        <text>L-isoleucine + 2-oxoglutarate = (S)-3-methyl-2-oxopentanoate + L-glutamate</text>
        <dbReference type="Rhea" id="RHEA:24801"/>
        <dbReference type="ChEBI" id="CHEBI:16810"/>
        <dbReference type="ChEBI" id="CHEBI:29985"/>
        <dbReference type="ChEBI" id="CHEBI:35146"/>
        <dbReference type="ChEBI" id="CHEBI:58045"/>
        <dbReference type="EC" id="2.6.1.42"/>
    </reaction>
</comment>
<dbReference type="EC" id="2.6.1.42" evidence="7"/>
<evidence type="ECO:0000256" key="12">
    <source>
        <dbReference type="ARBA" id="ARBA00023304"/>
    </source>
</evidence>
<dbReference type="PANTHER" id="PTHR42743:SF11">
    <property type="entry name" value="AMINODEOXYCHORISMATE LYASE"/>
    <property type="match status" value="1"/>
</dbReference>
<evidence type="ECO:0000256" key="4">
    <source>
        <dbReference type="ARBA" id="ARBA00004931"/>
    </source>
</evidence>
<evidence type="ECO:0000256" key="2">
    <source>
        <dbReference type="ARBA" id="ARBA00003109"/>
    </source>
</evidence>
<dbReference type="NCBIfam" id="NF005146">
    <property type="entry name" value="PRK06606.1"/>
    <property type="match status" value="1"/>
</dbReference>
<protein>
    <recommendedName>
        <fullName evidence="7">branched-chain-amino-acid transaminase</fullName>
        <ecNumber evidence="7">2.6.1.42</ecNumber>
    </recommendedName>
</protein>
<comment type="caution">
    <text evidence="18">The sequence shown here is derived from an EMBL/GenBank/DDBJ whole genome shotgun (WGS) entry which is preliminary data.</text>
</comment>
<dbReference type="GO" id="GO:0005829">
    <property type="term" value="C:cytosol"/>
    <property type="evidence" value="ECO:0007669"/>
    <property type="project" value="TreeGrafter"/>
</dbReference>
<evidence type="ECO:0000256" key="15">
    <source>
        <dbReference type="ARBA" id="ARBA00049229"/>
    </source>
</evidence>
<name>A0AA35SSB5_GEOBA</name>
<sequence length="291" mass="32571">MLVYIDGEYLPKEEAKISVFDHGLLYGDGVFEGIRSYKGRVFKLDEHLQRLYDSAKAIMLKIPIPIEDMEEAVLETLRRNQLHDAYIRLVITRGVGDLGLDPDKCPVPTIVIITDKITLYPPNFYDDGLEIVTVSVRRNYTEAVSPRIKSLNYLNNILAKIEGKQAGVEEVLMLNAEGYVVECSGDNIFFVKDNVIVTPPTHLGILEGVTRNTVIDLARELGITVEEKVFTRHDLYTAEECFLTGTAAEVIPVVKIDQRIVGNGSPGTVTQKLIEEFHHVTDVLGTPIYPE</sequence>
<dbReference type="CDD" id="cd01558">
    <property type="entry name" value="D-AAT_like"/>
    <property type="match status" value="1"/>
</dbReference>
<dbReference type="FunFam" id="3.20.10.10:FF:000002">
    <property type="entry name" value="D-alanine aminotransferase"/>
    <property type="match status" value="1"/>
</dbReference>
<dbReference type="InterPro" id="IPR005785">
    <property type="entry name" value="B_amino_transI"/>
</dbReference>
<evidence type="ECO:0000256" key="17">
    <source>
        <dbReference type="RuleBase" id="RU004516"/>
    </source>
</evidence>
<evidence type="ECO:0000256" key="14">
    <source>
        <dbReference type="ARBA" id="ARBA00048798"/>
    </source>
</evidence>
<comment type="cofactor">
    <cofactor evidence="1 17">
        <name>pyridoxal 5'-phosphate</name>
        <dbReference type="ChEBI" id="CHEBI:597326"/>
    </cofactor>
</comment>
<dbReference type="Proteomes" id="UP001174909">
    <property type="component" value="Unassembled WGS sequence"/>
</dbReference>
<evidence type="ECO:0000256" key="7">
    <source>
        <dbReference type="ARBA" id="ARBA00013053"/>
    </source>
</evidence>
<gene>
    <name evidence="18" type="ORF">GBAR_LOCUS19402</name>
</gene>
<dbReference type="Gene3D" id="3.20.10.10">
    <property type="entry name" value="D-amino Acid Aminotransferase, subunit A, domain 2"/>
    <property type="match status" value="1"/>
</dbReference>
<keyword evidence="10" id="KW-0808">Transferase</keyword>
<dbReference type="InterPro" id="IPR043132">
    <property type="entry name" value="BCAT-like_C"/>
</dbReference>
<dbReference type="InterPro" id="IPR050571">
    <property type="entry name" value="Class-IV_PLP-Dep_Aminotrnsfr"/>
</dbReference>
<evidence type="ECO:0000313" key="19">
    <source>
        <dbReference type="Proteomes" id="UP001174909"/>
    </source>
</evidence>
<keyword evidence="12" id="KW-0100">Branched-chain amino acid biosynthesis</keyword>
<reference evidence="18" key="1">
    <citation type="submission" date="2023-03" db="EMBL/GenBank/DDBJ databases">
        <authorList>
            <person name="Steffen K."/>
            <person name="Cardenas P."/>
        </authorList>
    </citation>
    <scope>NUCLEOTIDE SEQUENCE</scope>
</reference>
<dbReference type="GO" id="GO:0004084">
    <property type="term" value="F:branched-chain-amino-acid transaminase activity"/>
    <property type="evidence" value="ECO:0007669"/>
    <property type="project" value="UniProtKB-EC"/>
</dbReference>
<comment type="catalytic activity">
    <reaction evidence="13">
        <text>L-valine + 2-oxoglutarate = 3-methyl-2-oxobutanoate + L-glutamate</text>
        <dbReference type="Rhea" id="RHEA:24813"/>
        <dbReference type="ChEBI" id="CHEBI:11851"/>
        <dbReference type="ChEBI" id="CHEBI:16810"/>
        <dbReference type="ChEBI" id="CHEBI:29985"/>
        <dbReference type="ChEBI" id="CHEBI:57762"/>
        <dbReference type="EC" id="2.6.1.42"/>
    </reaction>
</comment>
<dbReference type="InterPro" id="IPR018300">
    <property type="entry name" value="Aminotrans_IV_CS"/>
</dbReference>
<dbReference type="NCBIfam" id="TIGR01122">
    <property type="entry name" value="ilvE_I"/>
    <property type="match status" value="1"/>
</dbReference>
<dbReference type="Pfam" id="PF01063">
    <property type="entry name" value="Aminotran_4"/>
    <property type="match status" value="1"/>
</dbReference>
<comment type="pathway">
    <text evidence="3">Amino-acid biosynthesis; L-isoleucine biosynthesis; L-isoleucine from 2-oxobutanoate: step 4/4.</text>
</comment>
<comment type="function">
    <text evidence="2">Acts on leucine, isoleucine and valine.</text>
</comment>
<keyword evidence="19" id="KW-1185">Reference proteome</keyword>
<evidence type="ECO:0000256" key="6">
    <source>
        <dbReference type="ARBA" id="ARBA00009320"/>
    </source>
</evidence>
<dbReference type="FunFam" id="3.30.470.10:FF:000006">
    <property type="entry name" value="Branched-chain-amino-acid aminotransferase"/>
    <property type="match status" value="1"/>
</dbReference>
<dbReference type="AlphaFoldDB" id="A0AA35SSB5"/>
<evidence type="ECO:0000256" key="8">
    <source>
        <dbReference type="ARBA" id="ARBA00022576"/>
    </source>
</evidence>
<comment type="similarity">
    <text evidence="6 16">Belongs to the class-IV pyridoxal-phosphate-dependent aminotransferase family.</text>
</comment>
<evidence type="ECO:0000256" key="13">
    <source>
        <dbReference type="ARBA" id="ARBA00048212"/>
    </source>
</evidence>
<evidence type="ECO:0000256" key="10">
    <source>
        <dbReference type="ARBA" id="ARBA00022679"/>
    </source>
</evidence>
<evidence type="ECO:0000256" key="11">
    <source>
        <dbReference type="ARBA" id="ARBA00022898"/>
    </source>
</evidence>
<keyword evidence="11 17" id="KW-0663">Pyridoxal phosphate</keyword>
<dbReference type="SUPFAM" id="SSF56752">
    <property type="entry name" value="D-aminoacid aminotransferase-like PLP-dependent enzymes"/>
    <property type="match status" value="1"/>
</dbReference>
<dbReference type="InterPro" id="IPR036038">
    <property type="entry name" value="Aminotransferase-like"/>
</dbReference>
<evidence type="ECO:0000256" key="3">
    <source>
        <dbReference type="ARBA" id="ARBA00004824"/>
    </source>
</evidence>
<evidence type="ECO:0000256" key="9">
    <source>
        <dbReference type="ARBA" id="ARBA00022605"/>
    </source>
</evidence>
<comment type="pathway">
    <text evidence="4">Amino-acid biosynthesis; L-valine biosynthesis; L-valine from pyruvate: step 4/4.</text>
</comment>
<evidence type="ECO:0000256" key="1">
    <source>
        <dbReference type="ARBA" id="ARBA00001933"/>
    </source>
</evidence>
<evidence type="ECO:0000256" key="16">
    <source>
        <dbReference type="RuleBase" id="RU004106"/>
    </source>
</evidence>
<comment type="pathway">
    <text evidence="5">Amino-acid biosynthesis; L-leucine biosynthesis; L-leucine from 3-methyl-2-oxobutanoate: step 4/4.</text>
</comment>
<proteinExistence type="inferred from homology"/>
<keyword evidence="8 18" id="KW-0032">Aminotransferase</keyword>
<keyword evidence="9" id="KW-0028">Amino-acid biosynthesis</keyword>
<evidence type="ECO:0000256" key="5">
    <source>
        <dbReference type="ARBA" id="ARBA00005072"/>
    </source>
</evidence>
<comment type="catalytic activity">
    <reaction evidence="15">
        <text>L-leucine + 2-oxoglutarate = 4-methyl-2-oxopentanoate + L-glutamate</text>
        <dbReference type="Rhea" id="RHEA:18321"/>
        <dbReference type="ChEBI" id="CHEBI:16810"/>
        <dbReference type="ChEBI" id="CHEBI:17865"/>
        <dbReference type="ChEBI" id="CHEBI:29985"/>
        <dbReference type="ChEBI" id="CHEBI:57427"/>
        <dbReference type="EC" id="2.6.1.42"/>
    </reaction>
</comment>
<dbReference type="GO" id="GO:0008652">
    <property type="term" value="P:amino acid biosynthetic process"/>
    <property type="evidence" value="ECO:0007669"/>
    <property type="project" value="UniProtKB-KW"/>
</dbReference>
<dbReference type="InterPro" id="IPR001544">
    <property type="entry name" value="Aminotrans_IV"/>
</dbReference>
<dbReference type="EMBL" id="CASHTH010002735">
    <property type="protein sequence ID" value="CAI8034473.1"/>
    <property type="molecule type" value="Genomic_DNA"/>
</dbReference>
<organism evidence="18 19">
    <name type="scientific">Geodia barretti</name>
    <name type="common">Barrett's horny sponge</name>
    <dbReference type="NCBI Taxonomy" id="519541"/>
    <lineage>
        <taxon>Eukaryota</taxon>
        <taxon>Metazoa</taxon>
        <taxon>Porifera</taxon>
        <taxon>Demospongiae</taxon>
        <taxon>Heteroscleromorpha</taxon>
        <taxon>Tetractinellida</taxon>
        <taxon>Astrophorina</taxon>
        <taxon>Geodiidae</taxon>
        <taxon>Geodia</taxon>
    </lineage>
</organism>
<accession>A0AA35SSB5</accession>
<evidence type="ECO:0000313" key="18">
    <source>
        <dbReference type="EMBL" id="CAI8034473.1"/>
    </source>
</evidence>
<dbReference type="GO" id="GO:0009082">
    <property type="term" value="P:branched-chain amino acid biosynthetic process"/>
    <property type="evidence" value="ECO:0007669"/>
    <property type="project" value="UniProtKB-KW"/>
</dbReference>
<dbReference type="Gene3D" id="3.30.470.10">
    <property type="match status" value="1"/>
</dbReference>
<dbReference type="PROSITE" id="PS00770">
    <property type="entry name" value="AA_TRANSFER_CLASS_4"/>
    <property type="match status" value="1"/>
</dbReference>